<evidence type="ECO:0000256" key="6">
    <source>
        <dbReference type="ARBA" id="ARBA00022692"/>
    </source>
</evidence>
<keyword evidence="11 15" id="KW-0472">Membrane</keyword>
<accession>A0ABS2CZ29</accession>
<evidence type="ECO:0000256" key="13">
    <source>
        <dbReference type="ARBA" id="ARBA00023237"/>
    </source>
</evidence>
<evidence type="ECO:0000256" key="3">
    <source>
        <dbReference type="ARBA" id="ARBA00022448"/>
    </source>
</evidence>
<dbReference type="PANTHER" id="PTHR33619">
    <property type="entry name" value="POLYSACCHARIDE EXPORT PROTEIN GFCE-RELATED"/>
    <property type="match status" value="1"/>
</dbReference>
<keyword evidence="10" id="KW-0626">Porin</keyword>
<dbReference type="Pfam" id="PF02563">
    <property type="entry name" value="Poly_export"/>
    <property type="match status" value="1"/>
</dbReference>
<evidence type="ECO:0000313" key="18">
    <source>
        <dbReference type="EMBL" id="MBM6499844.1"/>
    </source>
</evidence>
<dbReference type="Proteomes" id="UP000759529">
    <property type="component" value="Unassembled WGS sequence"/>
</dbReference>
<evidence type="ECO:0000256" key="7">
    <source>
        <dbReference type="ARBA" id="ARBA00022729"/>
    </source>
</evidence>
<comment type="similarity">
    <text evidence="2">Belongs to the BexD/CtrA/VexA family.</text>
</comment>
<keyword evidence="13" id="KW-0998">Cell outer membrane</keyword>
<evidence type="ECO:0000259" key="17">
    <source>
        <dbReference type="Pfam" id="PF22461"/>
    </source>
</evidence>
<keyword evidence="6 15" id="KW-0812">Transmembrane</keyword>
<comment type="subcellular location">
    <subcellularLocation>
        <location evidence="1">Cell outer membrane</location>
        <topology evidence="1">Multi-pass membrane protein</topology>
    </subcellularLocation>
</comment>
<dbReference type="InterPro" id="IPR054765">
    <property type="entry name" value="SLBB_dom"/>
</dbReference>
<gene>
    <name evidence="18" type="ORF">H9X54_011115</name>
</gene>
<evidence type="ECO:0000256" key="1">
    <source>
        <dbReference type="ARBA" id="ARBA00004571"/>
    </source>
</evidence>
<keyword evidence="12" id="KW-0564">Palmitate</keyword>
<name>A0ABS2CZ29_9FLAO</name>
<evidence type="ECO:0000259" key="16">
    <source>
        <dbReference type="Pfam" id="PF02563"/>
    </source>
</evidence>
<keyword evidence="8" id="KW-0625">Polysaccharide transport</keyword>
<feature type="domain" description="Polysaccharide export protein N-terminal" evidence="16">
    <location>
        <begin position="38"/>
        <end position="133"/>
    </location>
</feature>
<organism evidence="18 19">
    <name type="scientific">Flavobacterium macrobrachii</name>
    <dbReference type="NCBI Taxonomy" id="591204"/>
    <lineage>
        <taxon>Bacteria</taxon>
        <taxon>Pseudomonadati</taxon>
        <taxon>Bacteroidota</taxon>
        <taxon>Flavobacteriia</taxon>
        <taxon>Flavobacteriales</taxon>
        <taxon>Flavobacteriaceae</taxon>
        <taxon>Flavobacterium</taxon>
    </lineage>
</organism>
<dbReference type="InterPro" id="IPR003715">
    <property type="entry name" value="Poly_export_N"/>
</dbReference>
<evidence type="ECO:0000313" key="19">
    <source>
        <dbReference type="Proteomes" id="UP000759529"/>
    </source>
</evidence>
<evidence type="ECO:0000256" key="15">
    <source>
        <dbReference type="SAM" id="Phobius"/>
    </source>
</evidence>
<dbReference type="PROSITE" id="PS51257">
    <property type="entry name" value="PROKAR_LIPOPROTEIN"/>
    <property type="match status" value="1"/>
</dbReference>
<dbReference type="Gene3D" id="3.30.1950.10">
    <property type="entry name" value="wza like domain"/>
    <property type="match status" value="1"/>
</dbReference>
<keyword evidence="7" id="KW-0732">Signal</keyword>
<comment type="caution">
    <text evidence="18">The sequence shown here is derived from an EMBL/GenBank/DDBJ whole genome shotgun (WGS) entry which is preliminary data.</text>
</comment>
<feature type="domain" description="SLBB" evidence="17">
    <location>
        <begin position="137"/>
        <end position="216"/>
    </location>
</feature>
<keyword evidence="14" id="KW-0449">Lipoprotein</keyword>
<keyword evidence="15" id="KW-1133">Transmembrane helix</keyword>
<evidence type="ECO:0000256" key="9">
    <source>
        <dbReference type="ARBA" id="ARBA00023065"/>
    </source>
</evidence>
<evidence type="ECO:0000256" key="12">
    <source>
        <dbReference type="ARBA" id="ARBA00023139"/>
    </source>
</evidence>
<keyword evidence="3" id="KW-0813">Transport</keyword>
<dbReference type="PANTHER" id="PTHR33619:SF3">
    <property type="entry name" value="POLYSACCHARIDE EXPORT PROTEIN GFCE-RELATED"/>
    <property type="match status" value="1"/>
</dbReference>
<proteinExistence type="inferred from homology"/>
<evidence type="ECO:0000256" key="10">
    <source>
        <dbReference type="ARBA" id="ARBA00023114"/>
    </source>
</evidence>
<dbReference type="EMBL" id="JACSOD020000491">
    <property type="protein sequence ID" value="MBM6499844.1"/>
    <property type="molecule type" value="Genomic_DNA"/>
</dbReference>
<dbReference type="Pfam" id="PF22461">
    <property type="entry name" value="SLBB_2"/>
    <property type="match status" value="1"/>
</dbReference>
<evidence type="ECO:0000256" key="14">
    <source>
        <dbReference type="ARBA" id="ARBA00023288"/>
    </source>
</evidence>
<evidence type="ECO:0000256" key="5">
    <source>
        <dbReference type="ARBA" id="ARBA00022597"/>
    </source>
</evidence>
<dbReference type="InterPro" id="IPR049712">
    <property type="entry name" value="Poly_export"/>
</dbReference>
<dbReference type="RefSeq" id="WP_187657095.1">
    <property type="nucleotide sequence ID" value="NZ_JACSOD020000491.1"/>
</dbReference>
<evidence type="ECO:0000256" key="4">
    <source>
        <dbReference type="ARBA" id="ARBA00022452"/>
    </source>
</evidence>
<feature type="transmembrane region" description="Helical" evidence="15">
    <location>
        <begin position="228"/>
        <end position="249"/>
    </location>
</feature>
<evidence type="ECO:0000256" key="11">
    <source>
        <dbReference type="ARBA" id="ARBA00023136"/>
    </source>
</evidence>
<keyword evidence="5" id="KW-0762">Sugar transport</keyword>
<protein>
    <submittedName>
        <fullName evidence="18">Polysaccharide biosynthesis/export family protein</fullName>
    </submittedName>
</protein>
<reference evidence="18 19" key="1">
    <citation type="submission" date="2021-02" db="EMBL/GenBank/DDBJ databases">
        <authorList>
            <person name="Jung H.S."/>
            <person name="Chun B.H."/>
            <person name="Jeon C.O."/>
        </authorList>
    </citation>
    <scope>NUCLEOTIDE SEQUENCE [LARGE SCALE GENOMIC DNA]</scope>
    <source>
        <strain evidence="18 19">LMG 25203</strain>
    </source>
</reference>
<keyword evidence="19" id="KW-1185">Reference proteome</keyword>
<evidence type="ECO:0000256" key="8">
    <source>
        <dbReference type="ARBA" id="ARBA00023047"/>
    </source>
</evidence>
<sequence length="252" mass="28384">MRYTSFFLLFILLQSCASRKNVAYLQDVNNNSNSQTEANYEPVLKNDDLLSIIVSANDPEITYMFNIPQIQGSYKVNENQDGIKTYLIDTKGEIEFPVIGRIKLAGLTRTQAIDKLAEKIKPYITNPTINLRILNYKISVLGEVNKAGNYTINSERITLLEAIANAGDLTIYGRRDNILIIREKDGKKTYNRIDITKSDFINSDFYYLTQNDVVIVEPNKTRVNSSAFGPNITATISALSVIATIILLLTRN</sequence>
<keyword evidence="4" id="KW-1134">Transmembrane beta strand</keyword>
<evidence type="ECO:0000256" key="2">
    <source>
        <dbReference type="ARBA" id="ARBA00009450"/>
    </source>
</evidence>
<keyword evidence="9" id="KW-0406">Ion transport</keyword>